<feature type="region of interest" description="Disordered" evidence="2">
    <location>
        <begin position="28"/>
        <end position="59"/>
    </location>
</feature>
<reference evidence="3 4" key="1">
    <citation type="journal article" date="2013" name="BMC Genomics">
        <title>The miniature genome of a carnivorous plant Genlisea aurea contains a low number of genes and short non-coding sequences.</title>
        <authorList>
            <person name="Leushkin E.V."/>
            <person name="Sutormin R.A."/>
            <person name="Nabieva E.R."/>
            <person name="Penin A.A."/>
            <person name="Kondrashov A.S."/>
            <person name="Logacheva M.D."/>
        </authorList>
    </citation>
    <scope>NUCLEOTIDE SEQUENCE [LARGE SCALE GENOMIC DNA]</scope>
</reference>
<proteinExistence type="predicted"/>
<feature type="coiled-coil region" evidence="1">
    <location>
        <begin position="169"/>
        <end position="210"/>
    </location>
</feature>
<evidence type="ECO:0000256" key="1">
    <source>
        <dbReference type="SAM" id="Coils"/>
    </source>
</evidence>
<dbReference type="PANTHER" id="PTHR45287:SF4">
    <property type="entry name" value="OS03G0691500 PROTEIN"/>
    <property type="match status" value="1"/>
</dbReference>
<keyword evidence="4" id="KW-1185">Reference proteome</keyword>
<dbReference type="EMBL" id="AUSU01000644">
    <property type="protein sequence ID" value="EPS72904.1"/>
    <property type="molecule type" value="Genomic_DNA"/>
</dbReference>
<feature type="region of interest" description="Disordered" evidence="2">
    <location>
        <begin position="790"/>
        <end position="832"/>
    </location>
</feature>
<evidence type="ECO:0000256" key="2">
    <source>
        <dbReference type="SAM" id="MobiDB-lite"/>
    </source>
</evidence>
<dbReference type="InterPro" id="IPR040262">
    <property type="entry name" value="At4g38062-like"/>
</dbReference>
<dbReference type="AlphaFoldDB" id="S8CZJ8"/>
<gene>
    <name evidence="3" type="ORF">M569_01847</name>
</gene>
<sequence length="832" mass="97059">MDVVYEELDEAKAEIERLREQCRVKTELSEGLKRANSEEASKNKEASSRLEKLSQKLEEKDHELADAMKMSEDFKSSLTEKERIIRDLSSRYDKLRFDCNEKLHNLEEENRALGLSLDEANGKNMDQERTVCALRQELEGIKTVLSVSKNKSLETSKISKEFSDREDGFSKLEDENRRFEDRLKWKTEQFSHLQEAHDKLKNEFQKSEKEWENDRSGLVGVISGLETNLESQTRISRDLEYRLQMCNQALAHSESKRKTLEVQLSESKTCFDNICAEYDDARSGFENLSAKRDKDIATLRSCLSTKEILYKEMEYQFRKLEQEKQELSVSLKELQEAQIHEGGFSSASKLQKKLKSLESLHKSCEVSLKARESEWTSQMDKLSEELNCCRSELKNRDVTLGELKKELQSCDSLMLKLEVMNHEYSLTQLVLKSEFSEAQLRFFDDRSHLNLQNKKLQQDILVLVEQIESKKAAIVSVEKDLEEEREKVSSLSKRVQVLEELQSPLQKEVERLKGMLENCQLESQEHVALIEGDLKKVCDALGRANEELYDKFCEASEIEFELMIWKSLAGKLEEILKQNKQMRGEMEASLLSQTEIELTLKQEKESLRQQLEGLQLQLDEINEEKGKEETLHQIVEEKDQRIFDLQQLVASLEQEFETSSNSFSSKLSQMQKEIHILRESGEKIKEAEICKEMEIQEKNIMIKELGKELLNSEMKTQEIRDELESKIVEIHTLQNRLRVADAAIKNTIQLSSEKEDVINRMGCLYQRMQQITREDQQLMENWGKLVKTLSADSQQRRNDNQENTTPIKFRQTKPEEVLHEDQRPPFRPINFS</sequence>
<organism evidence="3 4">
    <name type="scientific">Genlisea aurea</name>
    <dbReference type="NCBI Taxonomy" id="192259"/>
    <lineage>
        <taxon>Eukaryota</taxon>
        <taxon>Viridiplantae</taxon>
        <taxon>Streptophyta</taxon>
        <taxon>Embryophyta</taxon>
        <taxon>Tracheophyta</taxon>
        <taxon>Spermatophyta</taxon>
        <taxon>Magnoliopsida</taxon>
        <taxon>eudicotyledons</taxon>
        <taxon>Gunneridae</taxon>
        <taxon>Pentapetalae</taxon>
        <taxon>asterids</taxon>
        <taxon>lamiids</taxon>
        <taxon>Lamiales</taxon>
        <taxon>Lentibulariaceae</taxon>
        <taxon>Genlisea</taxon>
    </lineage>
</organism>
<dbReference type="OrthoDB" id="685795at2759"/>
<feature type="compositionally biased region" description="Basic and acidic residues" evidence="2">
    <location>
        <begin position="812"/>
        <end position="824"/>
    </location>
</feature>
<dbReference type="PANTHER" id="PTHR45287">
    <property type="entry name" value="OS03G0691500 PROTEIN"/>
    <property type="match status" value="1"/>
</dbReference>
<feature type="coiled-coil region" evidence="1">
    <location>
        <begin position="303"/>
        <end position="340"/>
    </location>
</feature>
<evidence type="ECO:0000313" key="4">
    <source>
        <dbReference type="Proteomes" id="UP000015453"/>
    </source>
</evidence>
<keyword evidence="1" id="KW-0175">Coiled coil</keyword>
<dbReference type="Proteomes" id="UP000015453">
    <property type="component" value="Unassembled WGS sequence"/>
</dbReference>
<feature type="coiled-coil region" evidence="1">
    <location>
        <begin position="453"/>
        <end position="501"/>
    </location>
</feature>
<feature type="coiled-coil region" evidence="1">
    <location>
        <begin position="597"/>
        <end position="655"/>
    </location>
</feature>
<evidence type="ECO:0000313" key="3">
    <source>
        <dbReference type="EMBL" id="EPS72904.1"/>
    </source>
</evidence>
<accession>S8CZJ8</accession>
<name>S8CZJ8_9LAMI</name>
<comment type="caution">
    <text evidence="3">The sequence shown here is derived from an EMBL/GenBank/DDBJ whole genome shotgun (WGS) entry which is preliminary data.</text>
</comment>
<protein>
    <submittedName>
        <fullName evidence="3">Uncharacterized protein</fullName>
    </submittedName>
</protein>